<feature type="transmembrane region" description="Helical" evidence="1">
    <location>
        <begin position="120"/>
        <end position="138"/>
    </location>
</feature>
<accession>A0A931CLI7</accession>
<dbReference type="RefSeq" id="WP_196396099.1">
    <property type="nucleotide sequence ID" value="NZ_JADNYM010000007.1"/>
</dbReference>
<feature type="domain" description="VanZ-like" evidence="2">
    <location>
        <begin position="19"/>
        <end position="137"/>
    </location>
</feature>
<name>A0A931CLI7_9MICC</name>
<feature type="transmembrane region" description="Helical" evidence="1">
    <location>
        <begin position="88"/>
        <end position="108"/>
    </location>
</feature>
<proteinExistence type="predicted"/>
<evidence type="ECO:0000256" key="1">
    <source>
        <dbReference type="SAM" id="Phobius"/>
    </source>
</evidence>
<dbReference type="EMBL" id="JADNYM010000007">
    <property type="protein sequence ID" value="MBG0739157.1"/>
    <property type="molecule type" value="Genomic_DNA"/>
</dbReference>
<feature type="transmembrane region" description="Helical" evidence="1">
    <location>
        <begin position="12"/>
        <end position="32"/>
    </location>
</feature>
<keyword evidence="1" id="KW-1133">Transmembrane helix</keyword>
<evidence type="ECO:0000313" key="3">
    <source>
        <dbReference type="EMBL" id="MBG0739157.1"/>
    </source>
</evidence>
<dbReference type="InterPro" id="IPR006976">
    <property type="entry name" value="VanZ-like"/>
</dbReference>
<dbReference type="Proteomes" id="UP000655366">
    <property type="component" value="Unassembled WGS sequence"/>
</dbReference>
<keyword evidence="1" id="KW-0472">Membrane</keyword>
<gene>
    <name evidence="3" type="ORF">IV500_07080</name>
</gene>
<comment type="caution">
    <text evidence="3">The sequence shown here is derived from an EMBL/GenBank/DDBJ whole genome shotgun (WGS) entry which is preliminary data.</text>
</comment>
<dbReference type="InterPro" id="IPR053150">
    <property type="entry name" value="Teicoplanin_resist-assoc"/>
</dbReference>
<sequence>MPKPTRPAHTRVPQLVLGVYLLVLALIVFWPSHVDKPIDGLLADTLQFLHGHGVPGWVDYTFVESAANVLLFIPFGFLVALMLPPRRWWAAVIIGCAAPCCIELAQLLFLSGRTSTLADVAVNTLGAAIGAVIAWLVTRVKRRTRSRRSSSATYGR</sequence>
<evidence type="ECO:0000259" key="2">
    <source>
        <dbReference type="Pfam" id="PF04892"/>
    </source>
</evidence>
<protein>
    <submittedName>
        <fullName evidence="3">VanZ family protein</fullName>
    </submittedName>
</protein>
<dbReference type="AlphaFoldDB" id="A0A931CLI7"/>
<keyword evidence="1" id="KW-0812">Transmembrane</keyword>
<dbReference type="PANTHER" id="PTHR36834:SF1">
    <property type="entry name" value="INTEGRAL MEMBRANE PROTEIN"/>
    <property type="match status" value="1"/>
</dbReference>
<feature type="transmembrane region" description="Helical" evidence="1">
    <location>
        <begin position="65"/>
        <end position="83"/>
    </location>
</feature>
<keyword evidence="4" id="KW-1185">Reference proteome</keyword>
<reference evidence="3 4" key="1">
    <citation type="submission" date="2020-11" db="EMBL/GenBank/DDBJ databases">
        <title>Arthrobacter antarcticus sp. nov., isolated from Antarctic Soil.</title>
        <authorList>
            <person name="Li J."/>
        </authorList>
    </citation>
    <scope>NUCLEOTIDE SEQUENCE [LARGE SCALE GENOMIC DNA]</scope>
    <source>
        <strain evidence="3 4">Z1-20</strain>
    </source>
</reference>
<dbReference type="Pfam" id="PF04892">
    <property type="entry name" value="VanZ"/>
    <property type="match status" value="1"/>
</dbReference>
<evidence type="ECO:0000313" key="4">
    <source>
        <dbReference type="Proteomes" id="UP000655366"/>
    </source>
</evidence>
<dbReference type="PANTHER" id="PTHR36834">
    <property type="entry name" value="MEMBRANE PROTEIN-RELATED"/>
    <property type="match status" value="1"/>
</dbReference>
<organism evidence="3 4">
    <name type="scientific">Arthrobacter terrae</name>
    <dbReference type="NCBI Taxonomy" id="2935737"/>
    <lineage>
        <taxon>Bacteria</taxon>
        <taxon>Bacillati</taxon>
        <taxon>Actinomycetota</taxon>
        <taxon>Actinomycetes</taxon>
        <taxon>Micrococcales</taxon>
        <taxon>Micrococcaceae</taxon>
        <taxon>Arthrobacter</taxon>
    </lineage>
</organism>